<name>A0A8H5LJK5_9AGAR</name>
<keyword evidence="2" id="KW-1003">Cell membrane</keyword>
<dbReference type="InterPro" id="IPR023214">
    <property type="entry name" value="HAD_sf"/>
</dbReference>
<dbReference type="PRINTS" id="PR00119">
    <property type="entry name" value="CATATPASE"/>
</dbReference>
<proteinExistence type="predicted"/>
<accession>A0A8H5LJK5</accession>
<dbReference type="GO" id="GO:0030007">
    <property type="term" value="P:intracellular potassium ion homeostasis"/>
    <property type="evidence" value="ECO:0007669"/>
    <property type="project" value="TreeGrafter"/>
</dbReference>
<reference evidence="3 4" key="1">
    <citation type="journal article" date="2020" name="ISME J.">
        <title>Uncovering the hidden diversity of litter-decomposition mechanisms in mushroom-forming fungi.</title>
        <authorList>
            <person name="Floudas D."/>
            <person name="Bentzer J."/>
            <person name="Ahren D."/>
            <person name="Johansson T."/>
            <person name="Persson P."/>
            <person name="Tunlid A."/>
        </authorList>
    </citation>
    <scope>NUCLEOTIDE SEQUENCE [LARGE SCALE GENOMIC DNA]</scope>
    <source>
        <strain evidence="3 4">CBS 291.85</strain>
    </source>
</reference>
<dbReference type="OrthoDB" id="158672at2759"/>
<organism evidence="3 4">
    <name type="scientific">Tetrapyrgos nigripes</name>
    <dbReference type="NCBI Taxonomy" id="182062"/>
    <lineage>
        <taxon>Eukaryota</taxon>
        <taxon>Fungi</taxon>
        <taxon>Dikarya</taxon>
        <taxon>Basidiomycota</taxon>
        <taxon>Agaricomycotina</taxon>
        <taxon>Agaricomycetes</taxon>
        <taxon>Agaricomycetidae</taxon>
        <taxon>Agaricales</taxon>
        <taxon>Marasmiineae</taxon>
        <taxon>Marasmiaceae</taxon>
        <taxon>Tetrapyrgos</taxon>
    </lineage>
</organism>
<dbReference type="GO" id="GO:0000166">
    <property type="term" value="F:nucleotide binding"/>
    <property type="evidence" value="ECO:0007669"/>
    <property type="project" value="InterPro"/>
</dbReference>
<evidence type="ECO:0008006" key="5">
    <source>
        <dbReference type="Google" id="ProtNLM"/>
    </source>
</evidence>
<dbReference type="Pfam" id="PF13246">
    <property type="entry name" value="Cation_ATPase"/>
    <property type="match status" value="1"/>
</dbReference>
<dbReference type="Gene3D" id="1.20.1110.10">
    <property type="entry name" value="Calcium-transporting ATPase, transmembrane domain"/>
    <property type="match status" value="1"/>
</dbReference>
<dbReference type="GO" id="GO:1990573">
    <property type="term" value="P:potassium ion import across plasma membrane"/>
    <property type="evidence" value="ECO:0007669"/>
    <property type="project" value="TreeGrafter"/>
</dbReference>
<evidence type="ECO:0000256" key="2">
    <source>
        <dbReference type="ARBA" id="ARBA00022475"/>
    </source>
</evidence>
<dbReference type="Proteomes" id="UP000559256">
    <property type="component" value="Unassembled WGS sequence"/>
</dbReference>
<keyword evidence="4" id="KW-1185">Reference proteome</keyword>
<dbReference type="GO" id="GO:0005391">
    <property type="term" value="F:P-type sodium:potassium-exchanging transporter activity"/>
    <property type="evidence" value="ECO:0007669"/>
    <property type="project" value="TreeGrafter"/>
</dbReference>
<dbReference type="SUPFAM" id="SSF81660">
    <property type="entry name" value="Metal cation-transporting ATPase, ATP-binding domain N"/>
    <property type="match status" value="1"/>
</dbReference>
<dbReference type="GO" id="GO:1902600">
    <property type="term" value="P:proton transmembrane transport"/>
    <property type="evidence" value="ECO:0007669"/>
    <property type="project" value="TreeGrafter"/>
</dbReference>
<dbReference type="EMBL" id="JAACJM010000046">
    <property type="protein sequence ID" value="KAF5359900.1"/>
    <property type="molecule type" value="Genomic_DNA"/>
</dbReference>
<evidence type="ECO:0000256" key="1">
    <source>
        <dbReference type="ARBA" id="ARBA00004651"/>
    </source>
</evidence>
<dbReference type="GO" id="GO:0005886">
    <property type="term" value="C:plasma membrane"/>
    <property type="evidence" value="ECO:0007669"/>
    <property type="project" value="UniProtKB-SubCell"/>
</dbReference>
<comment type="subcellular location">
    <subcellularLocation>
        <location evidence="1">Cell membrane</location>
        <topology evidence="1">Multi-pass membrane protein</topology>
    </subcellularLocation>
</comment>
<dbReference type="InterPro" id="IPR050510">
    <property type="entry name" value="Cation_transp_ATPase_P-type"/>
</dbReference>
<keyword evidence="2" id="KW-0472">Membrane</keyword>
<dbReference type="GO" id="GO:0036376">
    <property type="term" value="P:sodium ion export across plasma membrane"/>
    <property type="evidence" value="ECO:0007669"/>
    <property type="project" value="TreeGrafter"/>
</dbReference>
<evidence type="ECO:0000313" key="4">
    <source>
        <dbReference type="Proteomes" id="UP000559256"/>
    </source>
</evidence>
<dbReference type="GO" id="GO:0006883">
    <property type="term" value="P:intracellular sodium ion homeostasis"/>
    <property type="evidence" value="ECO:0007669"/>
    <property type="project" value="TreeGrafter"/>
</dbReference>
<dbReference type="PANTHER" id="PTHR43294:SF21">
    <property type="entry name" value="CATION TRANSPORTING ATPASE"/>
    <property type="match status" value="1"/>
</dbReference>
<gene>
    <name evidence="3" type="ORF">D9758_013990</name>
</gene>
<dbReference type="Gene3D" id="3.40.1110.10">
    <property type="entry name" value="Calcium-transporting ATPase, cytoplasmic domain N"/>
    <property type="match status" value="1"/>
</dbReference>
<comment type="caution">
    <text evidence="3">The sequence shown here is derived from an EMBL/GenBank/DDBJ whole genome shotgun (WGS) entry which is preliminary data.</text>
</comment>
<dbReference type="Gene3D" id="3.40.50.1000">
    <property type="entry name" value="HAD superfamily/HAD-like"/>
    <property type="match status" value="1"/>
</dbReference>
<dbReference type="InterPro" id="IPR023299">
    <property type="entry name" value="ATPase_P-typ_cyto_dom_N"/>
</dbReference>
<dbReference type="PANTHER" id="PTHR43294">
    <property type="entry name" value="SODIUM/POTASSIUM-TRANSPORTING ATPASE SUBUNIT ALPHA"/>
    <property type="match status" value="1"/>
</dbReference>
<dbReference type="AlphaFoldDB" id="A0A8H5LJK5"/>
<protein>
    <recommendedName>
        <fullName evidence="5">F-box domain-containing protein</fullName>
    </recommendedName>
</protein>
<evidence type="ECO:0000313" key="3">
    <source>
        <dbReference type="EMBL" id="KAF5359900.1"/>
    </source>
</evidence>
<sequence length="675" mass="75833">MVSWGFLFVTGDLIRLSERGKEILEEALPSRNPQDLLIQKNWDHFVTTVRRPIPRLPTELILLVVSHCETFLCLKAGRLMCRSWYEPMSEELYQCAMCKLTWSALPRLDGFDGTRQHNHFTRMEYLSVTFPLCICPIHNHPNLTFTRLVFLELSGFANFAETVDLTGRVRFENLSHLSLQHLSGPLPAWIQLIQGVNPRKLKKLTGDLCIVHSFKPEDFPPVAPSPFEFNDLVLTLNYAWGLFHVLQHFLTSGISSLAFTQNGVPGDEIITFLNRQAPSLKLLAWHAFIDNALKIEFSAMRELQHLSMHGTEFRPWVTLPVKLKAVSRLMAHTPEMTEYQFLDDALSSLVEWRPLQRLTIFPSCSLDVMELETSELEEFLPKTFHIGADKELFQFTSFLDAKTFPSAHAMRQANIIRKSLSTMESLGAVNFICSDETGTLTQNRMSAVNIGLQVPLQNLPIEQAMVEISKGDEEDIKALAAAAGLCNDAAFEGSNKESALETRNINGDATDSGLLRVSDYLSALQTNFVVKLFKWDTAKLPLPPSSREQFSHDILLLVKGAPDVLLPRCSYMLNPDGSMVSLSPSNISEIIAAQEEFASQGQRVLLIARRILPPGAITSVELVDLARIEDKIKTSTMELAIMGLVSLMDPLKEEAAETVRVELVFGFPWLQVISH</sequence>
<dbReference type="PRINTS" id="PR00121">
    <property type="entry name" value="NAKATPASE"/>
</dbReference>